<proteinExistence type="predicted"/>
<dbReference type="Proteomes" id="UP000112896">
    <property type="component" value="Segment"/>
</dbReference>
<name>G0T5I4_IRV9</name>
<dbReference type="KEGG" id="vg:10963880"/>
<evidence type="ECO:0000313" key="1">
    <source>
        <dbReference type="EMBL" id="ADO00502.1"/>
    </source>
</evidence>
<sequence>MATFNQNFTSTWGTTTVPFGTTPAPLFGTTPAPLFGTTPTTVPFGTTPTTVPFGTTPTTVSFGTTPALKAPLFGTTTTPTTVPFGTTPAIKAPLFGTTPTTVPFGTTPAIKAPLFGTIPTTVPWNCSFNLTSKAPLFESFPKPIESLKAPLFGSTNLESLKGEGTFKDMYNVASNLTLVALNLPKNKIKGLIFMVTFDQKNTLSTTKHLLENVFNSTIKFSLENSWFTSLIKYSDEKFLTQKIDGESTLIKLYSSLLRELMVETITTPEHLYKYLIKYGKECKSKKMLWLFTLLKCADDSFMDLLDPTNELETFALALYSFIQDDNHPTKAVEKALSSTNLLYKTFLLSMVGASYGTEFFNFQKIENNDLENIVTAIQ</sequence>
<dbReference type="GeneID" id="10963880"/>
<dbReference type="RefSeq" id="YP_004732941.1">
    <property type="nucleotide sequence ID" value="NC_015780.1"/>
</dbReference>
<accession>G0T5I4</accession>
<dbReference type="EMBL" id="GQ918152">
    <property type="protein sequence ID" value="ADO00502.1"/>
    <property type="molecule type" value="Genomic_DNA"/>
</dbReference>
<organism evidence="1 2">
    <name type="scientific">Wiseana iridescent virus</name>
    <name type="common">WIV</name>
    <name type="synonym">Insect iridescent virus type 9</name>
    <dbReference type="NCBI Taxonomy" id="68347"/>
    <lineage>
        <taxon>Viruses</taxon>
        <taxon>Varidnaviria</taxon>
        <taxon>Bamfordvirae</taxon>
        <taxon>Nucleocytoviricota</taxon>
        <taxon>Megaviricetes</taxon>
        <taxon>Pimascovirales</taxon>
        <taxon>Pimascovirales incertae sedis</taxon>
        <taxon>Iridoviridae</taxon>
        <taxon>Betairidovirinae</taxon>
        <taxon>Chloriridovirus</taxon>
        <taxon>Chloriridovirus wiseana1</taxon>
        <taxon>Invertebrate iridescent virus 9</taxon>
    </lineage>
</organism>
<keyword evidence="2" id="KW-1185">Reference proteome</keyword>
<reference evidence="1 2" key="1">
    <citation type="journal article" date="2011" name="J. Virol.">
        <title>Genomic and proteomic analysis of invertebrate iridovirus type 9.</title>
        <authorList>
            <person name="Wong C.K."/>
            <person name="Young V.L."/>
            <person name="Kleffmann T."/>
            <person name="Ward V.K."/>
        </authorList>
    </citation>
    <scope>NUCLEOTIDE SEQUENCE [LARGE SCALE GENOMIC DNA]</scope>
</reference>
<evidence type="ECO:0000313" key="2">
    <source>
        <dbReference type="Proteomes" id="UP000112896"/>
    </source>
</evidence>
<protein>
    <submittedName>
        <fullName evidence="1">Uncharacterized protein</fullName>
    </submittedName>
</protein>
<organismHost>
    <name type="scientific">Wiseana cervinata</name>
    <dbReference type="NCBI Taxonomy" id="107013"/>
</organismHost>